<dbReference type="PANTHER" id="PTHR42087">
    <property type="entry name" value="ILP IS AN APOPTOSIS INHIBITOR"/>
    <property type="match status" value="1"/>
</dbReference>
<name>A0AAN6U7G3_9PEZI</name>
<comment type="caution">
    <text evidence="1">The sequence shown here is derived from an EMBL/GenBank/DDBJ whole genome shotgun (WGS) entry which is preliminary data.</text>
</comment>
<reference evidence="1" key="1">
    <citation type="journal article" date="2023" name="Mol. Phylogenet. Evol.">
        <title>Genome-scale phylogeny and comparative genomics of the fungal order Sordariales.</title>
        <authorList>
            <person name="Hensen N."/>
            <person name="Bonometti L."/>
            <person name="Westerberg I."/>
            <person name="Brannstrom I.O."/>
            <person name="Guillou S."/>
            <person name="Cros-Aarteil S."/>
            <person name="Calhoun S."/>
            <person name="Haridas S."/>
            <person name="Kuo A."/>
            <person name="Mondo S."/>
            <person name="Pangilinan J."/>
            <person name="Riley R."/>
            <person name="LaButti K."/>
            <person name="Andreopoulos B."/>
            <person name="Lipzen A."/>
            <person name="Chen C."/>
            <person name="Yan M."/>
            <person name="Daum C."/>
            <person name="Ng V."/>
            <person name="Clum A."/>
            <person name="Steindorff A."/>
            <person name="Ohm R.A."/>
            <person name="Martin F."/>
            <person name="Silar P."/>
            <person name="Natvig D.O."/>
            <person name="Lalanne C."/>
            <person name="Gautier V."/>
            <person name="Ament-Velasquez S.L."/>
            <person name="Kruys A."/>
            <person name="Hutchinson M.I."/>
            <person name="Powell A.J."/>
            <person name="Barry K."/>
            <person name="Miller A.N."/>
            <person name="Grigoriev I.V."/>
            <person name="Debuchy R."/>
            <person name="Gladieux P."/>
            <person name="Hiltunen Thoren M."/>
            <person name="Johannesson H."/>
        </authorList>
    </citation>
    <scope>NUCLEOTIDE SEQUENCE</scope>
    <source>
        <strain evidence="1">CBS 731.68</strain>
    </source>
</reference>
<sequence length="219" mass="24860">MLFLDDSFDIFEWNPYFQSCVRYFLDHAQYNGAIQALAAYINIQLPFQRAHHTAQPLRLVPTVPGGPHCLSPAAATANPFGPPPPHPHPYQQQHQASYHHHTAPQPYIRRLRGVRPLHAYERRNYLSAAKRGSWLEVKGAYDVPGDDETMPFLRPLRNVSEEEIVRAKRGWHEWLAMQNCMLGPRTVEVKGMAGAPQELRRRGGVGRADGGVIVKQEED</sequence>
<dbReference type="InterPro" id="IPR053267">
    <property type="entry name" value="Verrucosidin_biosynth-assoc"/>
</dbReference>
<gene>
    <name evidence="1" type="ORF">N657DRAFT_631592</name>
</gene>
<keyword evidence="2" id="KW-1185">Reference proteome</keyword>
<proteinExistence type="predicted"/>
<accession>A0AAN6U7G3</accession>
<dbReference type="EMBL" id="MU853224">
    <property type="protein sequence ID" value="KAK4127858.1"/>
    <property type="molecule type" value="Genomic_DNA"/>
</dbReference>
<dbReference type="RefSeq" id="XP_062651629.1">
    <property type="nucleotide sequence ID" value="XM_062791072.1"/>
</dbReference>
<dbReference type="AlphaFoldDB" id="A0AAN6U7G3"/>
<reference evidence="1" key="2">
    <citation type="submission" date="2023-05" db="EMBL/GenBank/DDBJ databases">
        <authorList>
            <consortium name="Lawrence Berkeley National Laboratory"/>
            <person name="Steindorff A."/>
            <person name="Hensen N."/>
            <person name="Bonometti L."/>
            <person name="Westerberg I."/>
            <person name="Brannstrom I.O."/>
            <person name="Guillou S."/>
            <person name="Cros-Aarteil S."/>
            <person name="Calhoun S."/>
            <person name="Haridas S."/>
            <person name="Kuo A."/>
            <person name="Mondo S."/>
            <person name="Pangilinan J."/>
            <person name="Riley R."/>
            <person name="Labutti K."/>
            <person name="Andreopoulos B."/>
            <person name="Lipzen A."/>
            <person name="Chen C."/>
            <person name="Yanf M."/>
            <person name="Daum C."/>
            <person name="Ng V."/>
            <person name="Clum A."/>
            <person name="Ohm R."/>
            <person name="Martin F."/>
            <person name="Silar P."/>
            <person name="Natvig D."/>
            <person name="Lalanne C."/>
            <person name="Gautier V."/>
            <person name="Ament-Velasquez S.L."/>
            <person name="Kruys A."/>
            <person name="Hutchinson M.I."/>
            <person name="Powell A.J."/>
            <person name="Barry K."/>
            <person name="Miller A.N."/>
            <person name="Grigoriev I.V."/>
            <person name="Debuchy R."/>
            <person name="Gladieux P."/>
            <person name="Thoren M.H."/>
            <person name="Johannesson H."/>
        </authorList>
    </citation>
    <scope>NUCLEOTIDE SEQUENCE</scope>
    <source>
        <strain evidence="1">CBS 731.68</strain>
    </source>
</reference>
<evidence type="ECO:0000313" key="2">
    <source>
        <dbReference type="Proteomes" id="UP001302602"/>
    </source>
</evidence>
<organism evidence="1 2">
    <name type="scientific">Parathielavia appendiculata</name>
    <dbReference type="NCBI Taxonomy" id="2587402"/>
    <lineage>
        <taxon>Eukaryota</taxon>
        <taxon>Fungi</taxon>
        <taxon>Dikarya</taxon>
        <taxon>Ascomycota</taxon>
        <taxon>Pezizomycotina</taxon>
        <taxon>Sordariomycetes</taxon>
        <taxon>Sordariomycetidae</taxon>
        <taxon>Sordariales</taxon>
        <taxon>Chaetomiaceae</taxon>
        <taxon>Parathielavia</taxon>
    </lineage>
</organism>
<dbReference type="PANTHER" id="PTHR42087:SF1">
    <property type="entry name" value="ILP IS AN APOPTOSIS INHIBITOR"/>
    <property type="match status" value="1"/>
</dbReference>
<dbReference type="Proteomes" id="UP001302602">
    <property type="component" value="Unassembled WGS sequence"/>
</dbReference>
<protein>
    <submittedName>
        <fullName evidence="1">Uncharacterized protein</fullName>
    </submittedName>
</protein>
<dbReference type="GeneID" id="87827841"/>
<evidence type="ECO:0000313" key="1">
    <source>
        <dbReference type="EMBL" id="KAK4127858.1"/>
    </source>
</evidence>